<dbReference type="GO" id="GO:0051539">
    <property type="term" value="F:4 iron, 4 sulfur cluster binding"/>
    <property type="evidence" value="ECO:0007669"/>
    <property type="project" value="UniProtKB-KW"/>
</dbReference>
<comment type="similarity">
    <text evidence="6">Belongs to the DNA polymerase type-B family.</text>
</comment>
<keyword evidence="2 6" id="KW-0548">Nucleotidyltransferase</keyword>
<evidence type="ECO:0000256" key="1">
    <source>
        <dbReference type="ARBA" id="ARBA00022679"/>
    </source>
</evidence>
<dbReference type="GO" id="GO:0045004">
    <property type="term" value="P:DNA replication proofreading"/>
    <property type="evidence" value="ECO:0007669"/>
    <property type="project" value="TreeGrafter"/>
</dbReference>
<keyword evidence="5 6" id="KW-0238">DNA-binding</keyword>
<dbReference type="Pfam" id="PF23250">
    <property type="entry name" value="zf_DPOE_2"/>
    <property type="match status" value="1"/>
</dbReference>
<proteinExistence type="inferred from homology"/>
<evidence type="ECO:0000313" key="8">
    <source>
        <dbReference type="EMBL" id="EKC33310.1"/>
    </source>
</evidence>
<dbReference type="GO" id="GO:0000278">
    <property type="term" value="P:mitotic cell cycle"/>
    <property type="evidence" value="ECO:0007669"/>
    <property type="project" value="TreeGrafter"/>
</dbReference>
<evidence type="ECO:0000259" key="7">
    <source>
        <dbReference type="Pfam" id="PF22912"/>
    </source>
</evidence>
<dbReference type="GO" id="GO:0003677">
    <property type="term" value="F:DNA binding"/>
    <property type="evidence" value="ECO:0007669"/>
    <property type="project" value="UniProtKB-KW"/>
</dbReference>
<dbReference type="GO" id="GO:0006287">
    <property type="term" value="P:base-excision repair, gap-filling"/>
    <property type="evidence" value="ECO:0007669"/>
    <property type="project" value="TreeGrafter"/>
</dbReference>
<dbReference type="AlphaFoldDB" id="K1QWG7"/>
<reference evidence="8" key="1">
    <citation type="journal article" date="2012" name="Nature">
        <title>The oyster genome reveals stress adaptation and complexity of shell formation.</title>
        <authorList>
            <person name="Zhang G."/>
            <person name="Fang X."/>
            <person name="Guo X."/>
            <person name="Li L."/>
            <person name="Luo R."/>
            <person name="Xu F."/>
            <person name="Yang P."/>
            <person name="Zhang L."/>
            <person name="Wang X."/>
            <person name="Qi H."/>
            <person name="Xiong Z."/>
            <person name="Que H."/>
            <person name="Xie Y."/>
            <person name="Holland P.W."/>
            <person name="Paps J."/>
            <person name="Zhu Y."/>
            <person name="Wu F."/>
            <person name="Chen Y."/>
            <person name="Wang J."/>
            <person name="Peng C."/>
            <person name="Meng J."/>
            <person name="Yang L."/>
            <person name="Liu J."/>
            <person name="Wen B."/>
            <person name="Zhang N."/>
            <person name="Huang Z."/>
            <person name="Zhu Q."/>
            <person name="Feng Y."/>
            <person name="Mount A."/>
            <person name="Hedgecock D."/>
            <person name="Xu Z."/>
            <person name="Liu Y."/>
            <person name="Domazet-Loso T."/>
            <person name="Du Y."/>
            <person name="Sun X."/>
            <person name="Zhang S."/>
            <person name="Liu B."/>
            <person name="Cheng P."/>
            <person name="Jiang X."/>
            <person name="Li J."/>
            <person name="Fan D."/>
            <person name="Wang W."/>
            <person name="Fu W."/>
            <person name="Wang T."/>
            <person name="Wang B."/>
            <person name="Zhang J."/>
            <person name="Peng Z."/>
            <person name="Li Y."/>
            <person name="Li N."/>
            <person name="Wang J."/>
            <person name="Chen M."/>
            <person name="He Y."/>
            <person name="Tan F."/>
            <person name="Song X."/>
            <person name="Zheng Q."/>
            <person name="Huang R."/>
            <person name="Yang H."/>
            <person name="Du X."/>
            <person name="Chen L."/>
            <person name="Yang M."/>
            <person name="Gaffney P.M."/>
            <person name="Wang S."/>
            <person name="Luo L."/>
            <person name="She Z."/>
            <person name="Ming Y."/>
            <person name="Huang W."/>
            <person name="Zhang S."/>
            <person name="Huang B."/>
            <person name="Zhang Y."/>
            <person name="Qu T."/>
            <person name="Ni P."/>
            <person name="Miao G."/>
            <person name="Wang J."/>
            <person name="Wang Q."/>
            <person name="Steinberg C.E."/>
            <person name="Wang H."/>
            <person name="Li N."/>
            <person name="Qian L."/>
            <person name="Zhang G."/>
            <person name="Li Y."/>
            <person name="Yang H."/>
            <person name="Liu X."/>
            <person name="Wang J."/>
            <person name="Yin Y."/>
            <person name="Wang J."/>
        </authorList>
    </citation>
    <scope>NUCLEOTIDE SEQUENCE [LARGE SCALE GENOMIC DNA]</scope>
    <source>
        <strain evidence="8">05x7-T-G4-1.051#20</strain>
    </source>
</reference>
<comment type="catalytic activity">
    <reaction evidence="6">
        <text>DNA(n) + a 2'-deoxyribonucleoside 5'-triphosphate = DNA(n+1) + diphosphate</text>
        <dbReference type="Rhea" id="RHEA:22508"/>
        <dbReference type="Rhea" id="RHEA-COMP:17339"/>
        <dbReference type="Rhea" id="RHEA-COMP:17340"/>
        <dbReference type="ChEBI" id="CHEBI:33019"/>
        <dbReference type="ChEBI" id="CHEBI:61560"/>
        <dbReference type="ChEBI" id="CHEBI:173112"/>
        <dbReference type="EC" id="2.7.7.7"/>
    </reaction>
</comment>
<keyword evidence="6" id="KW-0539">Nucleus</keyword>
<dbReference type="EMBL" id="JH818592">
    <property type="protein sequence ID" value="EKC33310.1"/>
    <property type="molecule type" value="Genomic_DNA"/>
</dbReference>
<keyword evidence="6" id="KW-0862">Zinc</keyword>
<dbReference type="InParanoid" id="K1QWG7"/>
<evidence type="ECO:0000256" key="5">
    <source>
        <dbReference type="ARBA" id="ARBA00023125"/>
    </source>
</evidence>
<keyword evidence="1 6" id="KW-0808">Transferase</keyword>
<protein>
    <recommendedName>
        <fullName evidence="6">DNA polymerase epsilon catalytic subunit</fullName>
        <ecNumber evidence="6">2.7.7.7</ecNumber>
    </recommendedName>
</protein>
<keyword evidence="4 6" id="KW-0239">DNA-directed DNA polymerase</keyword>
<keyword evidence="6" id="KW-0479">Metal-binding</keyword>
<dbReference type="GO" id="GO:0003887">
    <property type="term" value="F:DNA-directed DNA polymerase activity"/>
    <property type="evidence" value="ECO:0007669"/>
    <property type="project" value="UniProtKB-KW"/>
</dbReference>
<keyword evidence="6" id="KW-0863">Zinc-finger</keyword>
<dbReference type="GO" id="GO:0008270">
    <property type="term" value="F:zinc ion binding"/>
    <property type="evidence" value="ECO:0007669"/>
    <property type="project" value="UniProtKB-KW"/>
</dbReference>
<keyword evidence="6" id="KW-0411">Iron-sulfur</keyword>
<dbReference type="GO" id="GO:0008310">
    <property type="term" value="F:single-stranded DNA 3'-5' DNA exonuclease activity"/>
    <property type="evidence" value="ECO:0007669"/>
    <property type="project" value="TreeGrafter"/>
</dbReference>
<comment type="cofactor">
    <cofactor evidence="6">
        <name>[4Fe-4S] cluster</name>
        <dbReference type="ChEBI" id="CHEBI:49883"/>
    </cofactor>
</comment>
<comment type="subcellular location">
    <subcellularLocation>
        <location evidence="6">Nucleus</location>
    </subcellularLocation>
</comment>
<dbReference type="Pfam" id="PF22912">
    <property type="entry name" value="zf-DPOE"/>
    <property type="match status" value="1"/>
</dbReference>
<keyword evidence="3 6" id="KW-0235">DNA replication</keyword>
<dbReference type="InterPro" id="IPR054475">
    <property type="entry name" value="Znf-DPOE"/>
</dbReference>
<name>K1QWG7_MAGGI</name>
<dbReference type="GO" id="GO:0006272">
    <property type="term" value="P:leading strand elongation"/>
    <property type="evidence" value="ECO:0007669"/>
    <property type="project" value="TreeGrafter"/>
</dbReference>
<evidence type="ECO:0000256" key="3">
    <source>
        <dbReference type="ARBA" id="ARBA00022705"/>
    </source>
</evidence>
<keyword evidence="6" id="KW-0408">Iron</keyword>
<organism evidence="8">
    <name type="scientific">Magallana gigas</name>
    <name type="common">Pacific oyster</name>
    <name type="synonym">Crassostrea gigas</name>
    <dbReference type="NCBI Taxonomy" id="29159"/>
    <lineage>
        <taxon>Eukaryota</taxon>
        <taxon>Metazoa</taxon>
        <taxon>Spiralia</taxon>
        <taxon>Lophotrochozoa</taxon>
        <taxon>Mollusca</taxon>
        <taxon>Bivalvia</taxon>
        <taxon>Autobranchia</taxon>
        <taxon>Pteriomorphia</taxon>
        <taxon>Ostreida</taxon>
        <taxon>Ostreoidea</taxon>
        <taxon>Ostreidae</taxon>
        <taxon>Magallana</taxon>
    </lineage>
</organism>
<dbReference type="GO" id="GO:0006297">
    <property type="term" value="P:nucleotide-excision repair, DNA gap filling"/>
    <property type="evidence" value="ECO:0007669"/>
    <property type="project" value="TreeGrafter"/>
</dbReference>
<dbReference type="PANTHER" id="PTHR10670:SF0">
    <property type="entry name" value="DNA POLYMERASE EPSILON CATALYTIC SUBUNIT A"/>
    <property type="match status" value="1"/>
</dbReference>
<evidence type="ECO:0000256" key="2">
    <source>
        <dbReference type="ARBA" id="ARBA00022695"/>
    </source>
</evidence>
<evidence type="ECO:0000256" key="6">
    <source>
        <dbReference type="RuleBase" id="RU365029"/>
    </source>
</evidence>
<feature type="domain" description="DNA polymerase-epsilon zinc finger" evidence="7">
    <location>
        <begin position="43"/>
        <end position="90"/>
    </location>
</feature>
<dbReference type="InterPro" id="IPR029703">
    <property type="entry name" value="POL2"/>
</dbReference>
<dbReference type="EC" id="2.7.7.7" evidence="6"/>
<sequence>MTCILCYFSSSWACVQCKAPYDMDEIEDTLLDAIHRKSMAFILQDLKCVKCNGIKENNMRKYCRCAGDFTNTVPAADLYKTLMTFRGIAR</sequence>
<dbReference type="GO" id="GO:0008622">
    <property type="term" value="C:epsilon DNA polymerase complex"/>
    <property type="evidence" value="ECO:0007669"/>
    <property type="project" value="InterPro"/>
</dbReference>
<gene>
    <name evidence="8" type="ORF">CGI_10000540</name>
</gene>
<dbReference type="HOGENOM" id="CLU_2443006_0_0_1"/>
<keyword evidence="6" id="KW-0004">4Fe-4S</keyword>
<comment type="function">
    <text evidence="6">DNA polymerase II participates in chromosomal DNA replication.</text>
</comment>
<evidence type="ECO:0000256" key="4">
    <source>
        <dbReference type="ARBA" id="ARBA00022932"/>
    </source>
</evidence>
<accession>K1QWG7</accession>
<dbReference type="PANTHER" id="PTHR10670">
    <property type="entry name" value="DNA POLYMERASE EPSILON CATALYTIC SUBUNIT A"/>
    <property type="match status" value="1"/>
</dbReference>